<protein>
    <submittedName>
        <fullName evidence="1">Uncharacterized protein</fullName>
    </submittedName>
</protein>
<comment type="caution">
    <text evidence="1">The sequence shown here is derived from an EMBL/GenBank/DDBJ whole genome shotgun (WGS) entry which is preliminary data.</text>
</comment>
<gene>
    <name evidence="1" type="ORF">MRB53_021785</name>
</gene>
<dbReference type="EMBL" id="CM056814">
    <property type="protein sequence ID" value="KAJ8628478.1"/>
    <property type="molecule type" value="Genomic_DNA"/>
</dbReference>
<organism evidence="1 2">
    <name type="scientific">Persea americana</name>
    <name type="common">Avocado</name>
    <dbReference type="NCBI Taxonomy" id="3435"/>
    <lineage>
        <taxon>Eukaryota</taxon>
        <taxon>Viridiplantae</taxon>
        <taxon>Streptophyta</taxon>
        <taxon>Embryophyta</taxon>
        <taxon>Tracheophyta</taxon>
        <taxon>Spermatophyta</taxon>
        <taxon>Magnoliopsida</taxon>
        <taxon>Magnoliidae</taxon>
        <taxon>Laurales</taxon>
        <taxon>Lauraceae</taxon>
        <taxon>Persea</taxon>
    </lineage>
</organism>
<sequence>MEEYDDEDGVARKIFNALKREKRFLLILDDMWDAFNLDEVGIPILSEENGYKLVLTTRNKGICGQMQAHAIEVRVLSEEESWEFFKDIVAMRGAILSKDIENLTKDVAKECCNLPLAIKTIGGSMCGVDNAAIWKNALKDLKEANGEFKGIDKVFVPLKFSYTRLPDTVLQYCFLYYALYPEDHKISANELIDNWICEDLIEITRVREDNINKGHTILDHLIKVSMLERCNDDDYVLGIHVKMHDLIRDMAIIITRTKNPQSEIYAGQQLQDLSIEFPEDAERISLMHNDIEAIFPDSYFNYMCSFRVLNLSSTKIWSLPKSVSNMKNLRALILNLCRDLEEVPSLERLEELRMLDLSHTKIRELPSGMEAMVYLQHLDLDCTEELRVFPAGIILRLSHLEELTMDGSKWMLSSKTGEGARIEEILNSTRLAILNIQFEELSDFLQHAKSDKWQMMKRFRLSVGSSFRISSP</sequence>
<dbReference type="Proteomes" id="UP001234297">
    <property type="component" value="Chromosome 6"/>
</dbReference>
<evidence type="ECO:0000313" key="1">
    <source>
        <dbReference type="EMBL" id="KAJ8628478.1"/>
    </source>
</evidence>
<reference evidence="1 2" key="1">
    <citation type="journal article" date="2022" name="Hortic Res">
        <title>A haplotype resolved chromosomal level avocado genome allows analysis of novel avocado genes.</title>
        <authorList>
            <person name="Nath O."/>
            <person name="Fletcher S.J."/>
            <person name="Hayward A."/>
            <person name="Shaw L.M."/>
            <person name="Masouleh A.K."/>
            <person name="Furtado A."/>
            <person name="Henry R.J."/>
            <person name="Mitter N."/>
        </authorList>
    </citation>
    <scope>NUCLEOTIDE SEQUENCE [LARGE SCALE GENOMIC DNA]</scope>
    <source>
        <strain evidence="2">cv. Hass</strain>
    </source>
</reference>
<name>A0ACC2L5B3_PERAE</name>
<evidence type="ECO:0000313" key="2">
    <source>
        <dbReference type="Proteomes" id="UP001234297"/>
    </source>
</evidence>
<keyword evidence="2" id="KW-1185">Reference proteome</keyword>
<proteinExistence type="predicted"/>
<accession>A0ACC2L5B3</accession>